<accession>A0A8J6C9E7</accession>
<evidence type="ECO:0000256" key="1">
    <source>
        <dbReference type="SAM" id="MobiDB-lite"/>
    </source>
</evidence>
<evidence type="ECO:0000313" key="3">
    <source>
        <dbReference type="Proteomes" id="UP000751190"/>
    </source>
</evidence>
<dbReference type="SUPFAM" id="SSF51197">
    <property type="entry name" value="Clavaminate synthase-like"/>
    <property type="match status" value="1"/>
</dbReference>
<evidence type="ECO:0008006" key="4">
    <source>
        <dbReference type="Google" id="ProtNLM"/>
    </source>
</evidence>
<organism evidence="2 3">
    <name type="scientific">Diacronema lutheri</name>
    <name type="common">Unicellular marine alga</name>
    <name type="synonym">Monochrysis lutheri</name>
    <dbReference type="NCBI Taxonomy" id="2081491"/>
    <lineage>
        <taxon>Eukaryota</taxon>
        <taxon>Haptista</taxon>
        <taxon>Haptophyta</taxon>
        <taxon>Pavlovophyceae</taxon>
        <taxon>Pavlovales</taxon>
        <taxon>Pavlovaceae</taxon>
        <taxon>Diacronema</taxon>
    </lineage>
</organism>
<feature type="compositionally biased region" description="Basic and acidic residues" evidence="1">
    <location>
        <begin position="14"/>
        <end position="50"/>
    </location>
</feature>
<feature type="region of interest" description="Disordered" evidence="1">
    <location>
        <begin position="14"/>
        <end position="176"/>
    </location>
</feature>
<dbReference type="Proteomes" id="UP000751190">
    <property type="component" value="Unassembled WGS sequence"/>
</dbReference>
<dbReference type="InterPro" id="IPR037151">
    <property type="entry name" value="AlkB-like_sf"/>
</dbReference>
<gene>
    <name evidence="2" type="ORF">KFE25_002188</name>
</gene>
<feature type="compositionally biased region" description="Basic and acidic residues" evidence="1">
    <location>
        <begin position="70"/>
        <end position="148"/>
    </location>
</feature>
<comment type="caution">
    <text evidence="2">The sequence shown here is derived from an EMBL/GenBank/DDBJ whole genome shotgun (WGS) entry which is preliminary data.</text>
</comment>
<proteinExistence type="predicted"/>
<dbReference type="AlphaFoldDB" id="A0A8J6C9E7"/>
<feature type="compositionally biased region" description="Basic residues" evidence="1">
    <location>
        <begin position="149"/>
        <end position="159"/>
    </location>
</feature>
<dbReference type="EMBL" id="JAGTXO010000008">
    <property type="protein sequence ID" value="KAG8466432.1"/>
    <property type="molecule type" value="Genomic_DNA"/>
</dbReference>
<dbReference type="PANTHER" id="PTHR42256">
    <property type="entry name" value="OXOGLUTARATE/IRON-DEPENDENT DIOXYGENASE"/>
    <property type="match status" value="1"/>
</dbReference>
<dbReference type="Gene3D" id="2.60.120.590">
    <property type="entry name" value="Alpha-ketoglutarate-dependent dioxygenase AlkB-like"/>
    <property type="match status" value="1"/>
</dbReference>
<evidence type="ECO:0000313" key="2">
    <source>
        <dbReference type="EMBL" id="KAG8466432.1"/>
    </source>
</evidence>
<dbReference type="OrthoDB" id="445341at2759"/>
<keyword evidence="3" id="KW-1185">Reference proteome</keyword>
<dbReference type="PANTHER" id="PTHR42256:SF1">
    <property type="entry name" value="FE2OG DIOXYGENASE DOMAIN-CONTAINING PROTEIN"/>
    <property type="match status" value="1"/>
</dbReference>
<feature type="compositionally biased region" description="Basic residues" evidence="1">
    <location>
        <begin position="51"/>
        <end position="69"/>
    </location>
</feature>
<reference evidence="2" key="1">
    <citation type="submission" date="2021-05" db="EMBL/GenBank/DDBJ databases">
        <title>The genome of the haptophyte Pavlova lutheri (Diacronema luteri, Pavlovales) - a model for lipid biosynthesis in eukaryotic algae.</title>
        <authorList>
            <person name="Hulatt C.J."/>
            <person name="Posewitz M.C."/>
        </authorList>
    </citation>
    <scope>NUCLEOTIDE SEQUENCE</scope>
    <source>
        <strain evidence="2">NIVA-4/92</strain>
    </source>
</reference>
<protein>
    <recommendedName>
        <fullName evidence="4">Fe2OG dioxygenase domain-containing protein</fullName>
    </recommendedName>
</protein>
<feature type="region of interest" description="Disordered" evidence="1">
    <location>
        <begin position="391"/>
        <end position="416"/>
    </location>
</feature>
<dbReference type="OMA" id="MGRCEAR"/>
<name>A0A8J6C9E7_DIALT</name>
<feature type="compositionally biased region" description="Gly residues" evidence="1">
    <location>
        <begin position="403"/>
        <end position="416"/>
    </location>
</feature>
<sequence>MNRLDVDSYWKDRRKRDESLRERDFERGRGCERSRSRERASGRGSRERRSYRSRSRSRSRGRSRSRSCSRSRDRQHCRERSRERAARLQDRADPRRMTDLRRRLGERGRAHDGDAAVADSRARDLRTDRGDEAVVRGARLLETDDDPRRGRKPAPTRKGRNTESFDPASTLGRPDLRVRVGAPHGRYAHPLRHDDLIIVPGFFGDESDWSTYHALIRETRAAHAELAARGQRGEQCDWMAWHEGCHLISRAVSDCPTFQKVLRRMADYFGVEPSAKASRFNWYKDASDWKPLHHDSAAFNPERARTQNLTIGISFGAERELAFLHATSGTRVSLPCPNGSLYAFGRDVNINWKHGVNALPPAEHDGPGRVSIILWGNAKQAIEEAGSPPLVVNNHGPSQHGAPHGGGGGHGGRGAR</sequence>